<dbReference type="GO" id="GO:0016491">
    <property type="term" value="F:oxidoreductase activity"/>
    <property type="evidence" value="ECO:0007669"/>
    <property type="project" value="UniProtKB-KW"/>
</dbReference>
<comment type="similarity">
    <text evidence="1 3">Belongs to the short-chain dehydrogenases/reductases (SDR) family.</text>
</comment>
<evidence type="ECO:0000256" key="2">
    <source>
        <dbReference type="ARBA" id="ARBA00023002"/>
    </source>
</evidence>
<dbReference type="Gene3D" id="3.40.50.720">
    <property type="entry name" value="NAD(P)-binding Rossmann-like Domain"/>
    <property type="match status" value="1"/>
</dbReference>
<dbReference type="InterPro" id="IPR057326">
    <property type="entry name" value="KR_dom"/>
</dbReference>
<evidence type="ECO:0000256" key="4">
    <source>
        <dbReference type="SAM" id="MobiDB-lite"/>
    </source>
</evidence>
<comment type="caution">
    <text evidence="6">The sequence shown here is derived from an EMBL/GenBank/DDBJ whole genome shotgun (WGS) entry which is preliminary data.</text>
</comment>
<evidence type="ECO:0000259" key="5">
    <source>
        <dbReference type="SMART" id="SM00822"/>
    </source>
</evidence>
<reference evidence="6" key="1">
    <citation type="submission" date="2023-07" db="EMBL/GenBank/DDBJ databases">
        <title>The genome sequence of Rhodocytophaga aerolata KACC 12507.</title>
        <authorList>
            <person name="Zhang X."/>
        </authorList>
    </citation>
    <scope>NUCLEOTIDE SEQUENCE</scope>
    <source>
        <strain evidence="6">KACC 12507</strain>
    </source>
</reference>
<name>A0ABT8R630_9BACT</name>
<dbReference type="PANTHER" id="PTHR44196">
    <property type="entry name" value="DEHYDROGENASE/REDUCTASE SDR FAMILY MEMBER 7B"/>
    <property type="match status" value="1"/>
</dbReference>
<dbReference type="PRINTS" id="PR00080">
    <property type="entry name" value="SDRFAMILY"/>
</dbReference>
<dbReference type="EMBL" id="JAUKPO010000007">
    <property type="protein sequence ID" value="MDO1447557.1"/>
    <property type="molecule type" value="Genomic_DNA"/>
</dbReference>
<dbReference type="SMART" id="SM00822">
    <property type="entry name" value="PKS_KR"/>
    <property type="match status" value="1"/>
</dbReference>
<organism evidence="6 7">
    <name type="scientific">Rhodocytophaga aerolata</name>
    <dbReference type="NCBI Taxonomy" id="455078"/>
    <lineage>
        <taxon>Bacteria</taxon>
        <taxon>Pseudomonadati</taxon>
        <taxon>Bacteroidota</taxon>
        <taxon>Cytophagia</taxon>
        <taxon>Cytophagales</taxon>
        <taxon>Rhodocytophagaceae</taxon>
        <taxon>Rhodocytophaga</taxon>
    </lineage>
</organism>
<dbReference type="Pfam" id="PF00106">
    <property type="entry name" value="adh_short"/>
    <property type="match status" value="1"/>
</dbReference>
<protein>
    <submittedName>
        <fullName evidence="6">SDR family oxidoreductase</fullName>
        <ecNumber evidence="6">1.-.-.-</ecNumber>
    </submittedName>
</protein>
<evidence type="ECO:0000313" key="6">
    <source>
        <dbReference type="EMBL" id="MDO1447557.1"/>
    </source>
</evidence>
<dbReference type="EC" id="1.-.-.-" evidence="6"/>
<dbReference type="PROSITE" id="PS00061">
    <property type="entry name" value="ADH_SHORT"/>
    <property type="match status" value="1"/>
</dbReference>
<sequence>MNSQNNNNGLLWAAAGFTAFLAARALYRNINKYSFSDKTVLITGASRGLGLVLARQLAAEGAKLAICARDVDELETARREFAGMGAEVMTITCDVTDRNQVHEMISSIRERFGGIDVLINNAGVIQVGPMESMTLHEYEETMKTHFWAPLYTMLAVIPHMKEQGAGRIINISSVGGKISLPHLVPYSASKFALVGLSEGMHAELKKDGIVVTTVCPGLTRTGSPRNVIVKGQHEKEYAWFKTADSLPFMTMDAEQTAYKILEASRQGDAELVTTLSGKFITAFHGFFPGATSELLGIVNKILPAAGGIGSTERKKGYESESGKSETIATVLTDKAAQKNNEMGASK</sequence>
<dbReference type="SUPFAM" id="SSF51735">
    <property type="entry name" value="NAD(P)-binding Rossmann-fold domains"/>
    <property type="match status" value="1"/>
</dbReference>
<dbReference type="CDD" id="cd05233">
    <property type="entry name" value="SDR_c"/>
    <property type="match status" value="1"/>
</dbReference>
<keyword evidence="7" id="KW-1185">Reference proteome</keyword>
<feature type="domain" description="Ketoreductase" evidence="5">
    <location>
        <begin position="38"/>
        <end position="217"/>
    </location>
</feature>
<accession>A0ABT8R630</accession>
<dbReference type="InterPro" id="IPR002347">
    <property type="entry name" value="SDR_fam"/>
</dbReference>
<dbReference type="PANTHER" id="PTHR44196:SF1">
    <property type="entry name" value="DEHYDROGENASE_REDUCTASE SDR FAMILY MEMBER 7B"/>
    <property type="match status" value="1"/>
</dbReference>
<dbReference type="RefSeq" id="WP_302038361.1">
    <property type="nucleotide sequence ID" value="NZ_JAUKPO010000007.1"/>
</dbReference>
<feature type="compositionally biased region" description="Polar residues" evidence="4">
    <location>
        <begin position="337"/>
        <end position="346"/>
    </location>
</feature>
<evidence type="ECO:0000256" key="3">
    <source>
        <dbReference type="RuleBase" id="RU000363"/>
    </source>
</evidence>
<feature type="compositionally biased region" description="Basic and acidic residues" evidence="4">
    <location>
        <begin position="311"/>
        <end position="323"/>
    </location>
</feature>
<evidence type="ECO:0000313" key="7">
    <source>
        <dbReference type="Proteomes" id="UP001168528"/>
    </source>
</evidence>
<dbReference type="PRINTS" id="PR00081">
    <property type="entry name" value="GDHRDH"/>
</dbReference>
<dbReference type="InterPro" id="IPR020904">
    <property type="entry name" value="Sc_DH/Rdtase_CS"/>
</dbReference>
<gene>
    <name evidence="6" type="ORF">Q0590_14910</name>
</gene>
<evidence type="ECO:0000256" key="1">
    <source>
        <dbReference type="ARBA" id="ARBA00006484"/>
    </source>
</evidence>
<proteinExistence type="inferred from homology"/>
<keyword evidence="2 6" id="KW-0560">Oxidoreductase</keyword>
<dbReference type="Proteomes" id="UP001168528">
    <property type="component" value="Unassembled WGS sequence"/>
</dbReference>
<feature type="region of interest" description="Disordered" evidence="4">
    <location>
        <begin position="309"/>
        <end position="346"/>
    </location>
</feature>
<dbReference type="InterPro" id="IPR036291">
    <property type="entry name" value="NAD(P)-bd_dom_sf"/>
</dbReference>